<sequence length="75" mass="8066">VEEFSGLNFAAYISDEKFLVVLSVEDASGGISLKRKEVFSSDSEYAVYEDATAIFEATVKGSSKKAKVVPIVPSN</sequence>
<evidence type="ECO:0000313" key="1">
    <source>
        <dbReference type="EMBL" id="MCI78535.1"/>
    </source>
</evidence>
<dbReference type="Proteomes" id="UP000265520">
    <property type="component" value="Unassembled WGS sequence"/>
</dbReference>
<organism evidence="1 2">
    <name type="scientific">Trifolium medium</name>
    <dbReference type="NCBI Taxonomy" id="97028"/>
    <lineage>
        <taxon>Eukaryota</taxon>
        <taxon>Viridiplantae</taxon>
        <taxon>Streptophyta</taxon>
        <taxon>Embryophyta</taxon>
        <taxon>Tracheophyta</taxon>
        <taxon>Spermatophyta</taxon>
        <taxon>Magnoliopsida</taxon>
        <taxon>eudicotyledons</taxon>
        <taxon>Gunneridae</taxon>
        <taxon>Pentapetalae</taxon>
        <taxon>rosids</taxon>
        <taxon>fabids</taxon>
        <taxon>Fabales</taxon>
        <taxon>Fabaceae</taxon>
        <taxon>Papilionoideae</taxon>
        <taxon>50 kb inversion clade</taxon>
        <taxon>NPAAA clade</taxon>
        <taxon>Hologalegina</taxon>
        <taxon>IRL clade</taxon>
        <taxon>Trifolieae</taxon>
        <taxon>Trifolium</taxon>
    </lineage>
</organism>
<accession>A0A392UUX2</accession>
<name>A0A392UUX2_9FABA</name>
<comment type="caution">
    <text evidence="1">The sequence shown here is derived from an EMBL/GenBank/DDBJ whole genome shotgun (WGS) entry which is preliminary data.</text>
</comment>
<feature type="non-terminal residue" evidence="1">
    <location>
        <position position="1"/>
    </location>
</feature>
<dbReference type="EMBL" id="LXQA010952807">
    <property type="protein sequence ID" value="MCI78535.1"/>
    <property type="molecule type" value="Genomic_DNA"/>
</dbReference>
<reference evidence="1 2" key="1">
    <citation type="journal article" date="2018" name="Front. Plant Sci.">
        <title>Red Clover (Trifolium pratense) and Zigzag Clover (T. medium) - A Picture of Genomic Similarities and Differences.</title>
        <authorList>
            <person name="Dluhosova J."/>
            <person name="Istvanek J."/>
            <person name="Nedelnik J."/>
            <person name="Repkova J."/>
        </authorList>
    </citation>
    <scope>NUCLEOTIDE SEQUENCE [LARGE SCALE GENOMIC DNA]</scope>
    <source>
        <strain evidence="2">cv. 10/8</strain>
        <tissue evidence="1">Leaf</tissue>
    </source>
</reference>
<dbReference type="AlphaFoldDB" id="A0A392UUX2"/>
<proteinExistence type="predicted"/>
<gene>
    <name evidence="1" type="ORF">A2U01_0099805</name>
</gene>
<keyword evidence="2" id="KW-1185">Reference proteome</keyword>
<protein>
    <submittedName>
        <fullName evidence="1">Uncharacterized protein</fullName>
    </submittedName>
</protein>
<evidence type="ECO:0000313" key="2">
    <source>
        <dbReference type="Proteomes" id="UP000265520"/>
    </source>
</evidence>
<feature type="non-terminal residue" evidence="1">
    <location>
        <position position="75"/>
    </location>
</feature>